<dbReference type="Proteomes" id="UP001272183">
    <property type="component" value="Unassembled WGS sequence"/>
</dbReference>
<protein>
    <submittedName>
        <fullName evidence="1">Uncharacterized protein</fullName>
    </submittedName>
</protein>
<proteinExistence type="predicted"/>
<dbReference type="RefSeq" id="WP_007052175.1">
    <property type="nucleotide sequence ID" value="NZ_AP031422.1"/>
</dbReference>
<dbReference type="AlphaFoldDB" id="A0AAP3PF47"/>
<evidence type="ECO:0000313" key="1">
    <source>
        <dbReference type="EMBL" id="MDW7546521.1"/>
    </source>
</evidence>
<comment type="caution">
    <text evidence="1">The sequence shown here is derived from an EMBL/GenBank/DDBJ whole genome shotgun (WGS) entry which is preliminary data.</text>
</comment>
<name>A0AAP3PF47_BIFLN</name>
<reference evidence="1" key="1">
    <citation type="submission" date="2023-10" db="EMBL/GenBank/DDBJ databases">
        <title>Supernatant from a Refined Defined Microbial Community Protects Mice from Clostridioides difficile Infection.</title>
        <authorList>
            <person name="Douchant K."/>
            <person name="He S.-M."/>
            <person name="Noordhof C."/>
            <person name="Greenlaw J."/>
            <person name="Schroeter K."/>
            <person name="Vancuren S.J."/>
            <person name="Sjaarda C."/>
            <person name="Allen-Vercoe E."/>
            <person name="Gloor G.B."/>
            <person name="Vanner S.J."/>
            <person name="Petrof E.O."/>
            <person name="Sheth P.M."/>
            <person name="Guzman M."/>
        </authorList>
    </citation>
    <scope>NUCLEOTIDE SEQUENCE</scope>
    <source>
        <strain evidence="1">16-6-I_4_FM</strain>
    </source>
</reference>
<gene>
    <name evidence="1" type="ORF">SCX10_06745</name>
</gene>
<accession>A0AAP3PF47</accession>
<sequence>MMSLKDSMIRGLAVYGLSSMSQCGRANSSTLVDLINKANKNAR</sequence>
<organism evidence="1 2">
    <name type="scientific">Bifidobacterium longum</name>
    <dbReference type="NCBI Taxonomy" id="216816"/>
    <lineage>
        <taxon>Bacteria</taxon>
        <taxon>Bacillati</taxon>
        <taxon>Actinomycetota</taxon>
        <taxon>Actinomycetes</taxon>
        <taxon>Bifidobacteriales</taxon>
        <taxon>Bifidobacteriaceae</taxon>
        <taxon>Bifidobacterium</taxon>
    </lineage>
</organism>
<dbReference type="EMBL" id="JAWUDL010000010">
    <property type="protein sequence ID" value="MDW7546521.1"/>
    <property type="molecule type" value="Genomic_DNA"/>
</dbReference>
<evidence type="ECO:0000313" key="2">
    <source>
        <dbReference type="Proteomes" id="UP001272183"/>
    </source>
</evidence>